<comment type="caution">
    <text evidence="2">The sequence shown here is derived from an EMBL/GenBank/DDBJ whole genome shotgun (WGS) entry which is preliminary data.</text>
</comment>
<protein>
    <submittedName>
        <fullName evidence="2">Uncharacterized protein</fullName>
    </submittedName>
</protein>
<organism evidence="2 3">
    <name type="scientific">Streptomyces ziwulingensis</name>
    <dbReference type="NCBI Taxonomy" id="1045501"/>
    <lineage>
        <taxon>Bacteria</taxon>
        <taxon>Bacillati</taxon>
        <taxon>Actinomycetota</taxon>
        <taxon>Actinomycetes</taxon>
        <taxon>Kitasatosporales</taxon>
        <taxon>Streptomycetaceae</taxon>
        <taxon>Streptomyces</taxon>
    </lineage>
</organism>
<feature type="region of interest" description="Disordered" evidence="1">
    <location>
        <begin position="27"/>
        <end position="55"/>
    </location>
</feature>
<evidence type="ECO:0000256" key="1">
    <source>
        <dbReference type="SAM" id="MobiDB-lite"/>
    </source>
</evidence>
<dbReference type="Proteomes" id="UP001501265">
    <property type="component" value="Unassembled WGS sequence"/>
</dbReference>
<proteinExistence type="predicted"/>
<dbReference type="EMBL" id="BAABIG010000017">
    <property type="protein sequence ID" value="GAA4791653.1"/>
    <property type="molecule type" value="Genomic_DNA"/>
</dbReference>
<gene>
    <name evidence="2" type="ORF">GCM10023220_16470</name>
</gene>
<evidence type="ECO:0000313" key="2">
    <source>
        <dbReference type="EMBL" id="GAA4791653.1"/>
    </source>
</evidence>
<name>A0ABP9B7R1_9ACTN</name>
<accession>A0ABP9B7R1</accession>
<keyword evidence="3" id="KW-1185">Reference proteome</keyword>
<reference evidence="3" key="1">
    <citation type="journal article" date="2019" name="Int. J. Syst. Evol. Microbiol.">
        <title>The Global Catalogue of Microorganisms (GCM) 10K type strain sequencing project: providing services to taxonomists for standard genome sequencing and annotation.</title>
        <authorList>
            <consortium name="The Broad Institute Genomics Platform"/>
            <consortium name="The Broad Institute Genome Sequencing Center for Infectious Disease"/>
            <person name="Wu L."/>
            <person name="Ma J."/>
        </authorList>
    </citation>
    <scope>NUCLEOTIDE SEQUENCE [LARGE SCALE GENOMIC DNA]</scope>
    <source>
        <strain evidence="3">JCM 18081</strain>
    </source>
</reference>
<evidence type="ECO:0000313" key="3">
    <source>
        <dbReference type="Proteomes" id="UP001501265"/>
    </source>
</evidence>
<sequence>MAGTAGAVGTVWAVGCRDRRTAALAGTAGLAASTDRGLGLASGPSGETRELRPVR</sequence>